<feature type="compositionally biased region" description="Basic residues" evidence="1">
    <location>
        <begin position="1"/>
        <end position="14"/>
    </location>
</feature>
<evidence type="ECO:0000313" key="3">
    <source>
        <dbReference type="Proteomes" id="UP000799766"/>
    </source>
</evidence>
<protein>
    <submittedName>
        <fullName evidence="2">Uncharacterized protein</fullName>
    </submittedName>
</protein>
<gene>
    <name evidence="2" type="ORF">BDY21DRAFT_331089</name>
</gene>
<dbReference type="Proteomes" id="UP000799766">
    <property type="component" value="Unassembled WGS sequence"/>
</dbReference>
<sequence>MPKRRRQGTKKKKLNASMHRFTPITNNHHHNPTTQPSNPLPAPRSALPSHTQTRPP</sequence>
<accession>A0A6A6PG28</accession>
<name>A0A6A6PG28_9PEZI</name>
<evidence type="ECO:0000256" key="1">
    <source>
        <dbReference type="SAM" id="MobiDB-lite"/>
    </source>
</evidence>
<proteinExistence type="predicted"/>
<organism evidence="2 3">
    <name type="scientific">Lineolata rhizophorae</name>
    <dbReference type="NCBI Taxonomy" id="578093"/>
    <lineage>
        <taxon>Eukaryota</taxon>
        <taxon>Fungi</taxon>
        <taxon>Dikarya</taxon>
        <taxon>Ascomycota</taxon>
        <taxon>Pezizomycotina</taxon>
        <taxon>Dothideomycetes</taxon>
        <taxon>Dothideomycetes incertae sedis</taxon>
        <taxon>Lineolatales</taxon>
        <taxon>Lineolataceae</taxon>
        <taxon>Lineolata</taxon>
    </lineage>
</organism>
<keyword evidence="3" id="KW-1185">Reference proteome</keyword>
<dbReference type="EMBL" id="MU001670">
    <property type="protein sequence ID" value="KAF2462323.1"/>
    <property type="molecule type" value="Genomic_DNA"/>
</dbReference>
<feature type="region of interest" description="Disordered" evidence="1">
    <location>
        <begin position="1"/>
        <end position="56"/>
    </location>
</feature>
<evidence type="ECO:0000313" key="2">
    <source>
        <dbReference type="EMBL" id="KAF2462323.1"/>
    </source>
</evidence>
<dbReference type="AlphaFoldDB" id="A0A6A6PG28"/>
<reference evidence="2" key="1">
    <citation type="journal article" date="2020" name="Stud. Mycol.">
        <title>101 Dothideomycetes genomes: a test case for predicting lifestyles and emergence of pathogens.</title>
        <authorList>
            <person name="Haridas S."/>
            <person name="Albert R."/>
            <person name="Binder M."/>
            <person name="Bloem J."/>
            <person name="Labutti K."/>
            <person name="Salamov A."/>
            <person name="Andreopoulos B."/>
            <person name="Baker S."/>
            <person name="Barry K."/>
            <person name="Bills G."/>
            <person name="Bluhm B."/>
            <person name="Cannon C."/>
            <person name="Castanera R."/>
            <person name="Culley D."/>
            <person name="Daum C."/>
            <person name="Ezra D."/>
            <person name="Gonzalez J."/>
            <person name="Henrissat B."/>
            <person name="Kuo A."/>
            <person name="Liang C."/>
            <person name="Lipzen A."/>
            <person name="Lutzoni F."/>
            <person name="Magnuson J."/>
            <person name="Mondo S."/>
            <person name="Nolan M."/>
            <person name="Ohm R."/>
            <person name="Pangilinan J."/>
            <person name="Park H.-J."/>
            <person name="Ramirez L."/>
            <person name="Alfaro M."/>
            <person name="Sun H."/>
            <person name="Tritt A."/>
            <person name="Yoshinaga Y."/>
            <person name="Zwiers L.-H."/>
            <person name="Turgeon B."/>
            <person name="Goodwin S."/>
            <person name="Spatafora J."/>
            <person name="Crous P."/>
            <person name="Grigoriev I."/>
        </authorList>
    </citation>
    <scope>NUCLEOTIDE SEQUENCE</scope>
    <source>
        <strain evidence="2">ATCC 16933</strain>
    </source>
</reference>